<dbReference type="EMBL" id="JBHTAX010000005">
    <property type="protein sequence ID" value="MFC7192625.1"/>
    <property type="molecule type" value="Genomic_DNA"/>
</dbReference>
<dbReference type="AlphaFoldDB" id="A0ABD5YYA2"/>
<dbReference type="RefSeq" id="WP_390206784.1">
    <property type="nucleotide sequence ID" value="NZ_JBHSZC010000004.1"/>
</dbReference>
<sequence>MIVIDEGDGELVGWEHPDEVRAWKREHKSRALEDKRTSAAEAVSKFVDDGDLFASGGFGHVRISTPILHEIIRQDVNDLTLSGKTAVFDADLLIGAGVVTEVETAYTFAHETRGLAPAGRRKVESGECEVVAEASNAALQWRFLAAKMGVPFVPARVLAGTDTFEYSSAKQVEDPWSGDPVTLLPACYPDVVAIHVSKADKYGNAVIDGIGVEDPQLASAAKRLIVTAEEIVDTDEIRDDPSATDIPYFLTDAVVEAPYGSYPGEMPGQYYFDEDHLVEWLDRSASEEGVEAYLNEYVHGTDDFEEYLTSVGGLDLFAELKQSNGTNETQSIRGSDS</sequence>
<evidence type="ECO:0000313" key="2">
    <source>
        <dbReference type="Proteomes" id="UP001596417"/>
    </source>
</evidence>
<name>A0ABD5YYA2_9EURY</name>
<proteinExistence type="predicted"/>
<organism evidence="1 2">
    <name type="scientific">Halocatena marina</name>
    <dbReference type="NCBI Taxonomy" id="2934937"/>
    <lineage>
        <taxon>Archaea</taxon>
        <taxon>Methanobacteriati</taxon>
        <taxon>Methanobacteriota</taxon>
        <taxon>Stenosarchaea group</taxon>
        <taxon>Halobacteria</taxon>
        <taxon>Halobacteriales</taxon>
        <taxon>Natronomonadaceae</taxon>
        <taxon>Halocatena</taxon>
    </lineage>
</organism>
<dbReference type="SUPFAM" id="SSF100950">
    <property type="entry name" value="NagB/RpiA/CoA transferase-like"/>
    <property type="match status" value="1"/>
</dbReference>
<dbReference type="Proteomes" id="UP001596417">
    <property type="component" value="Unassembled WGS sequence"/>
</dbReference>
<accession>A0ABD5YYA2</accession>
<reference evidence="1 2" key="1">
    <citation type="journal article" date="2019" name="Int. J. Syst. Evol. Microbiol.">
        <title>The Global Catalogue of Microorganisms (GCM) 10K type strain sequencing project: providing services to taxonomists for standard genome sequencing and annotation.</title>
        <authorList>
            <consortium name="The Broad Institute Genomics Platform"/>
            <consortium name="The Broad Institute Genome Sequencing Center for Infectious Disease"/>
            <person name="Wu L."/>
            <person name="Ma J."/>
        </authorList>
    </citation>
    <scope>NUCLEOTIDE SEQUENCE [LARGE SCALE GENOMIC DNA]</scope>
    <source>
        <strain evidence="1 2">RDMS1</strain>
    </source>
</reference>
<dbReference type="Gene3D" id="3.30.30.40">
    <property type="match status" value="1"/>
</dbReference>
<protein>
    <submittedName>
        <fullName evidence="1">CoA transferase subunit A</fullName>
    </submittedName>
</protein>
<keyword evidence="1" id="KW-0808">Transferase</keyword>
<gene>
    <name evidence="1" type="ORF">ACFQL7_24325</name>
</gene>
<evidence type="ECO:0000313" key="1">
    <source>
        <dbReference type="EMBL" id="MFC7192625.1"/>
    </source>
</evidence>
<comment type="caution">
    <text evidence="1">The sequence shown here is derived from an EMBL/GenBank/DDBJ whole genome shotgun (WGS) entry which is preliminary data.</text>
</comment>
<dbReference type="InterPro" id="IPR037171">
    <property type="entry name" value="NagB/RpiA_transferase-like"/>
</dbReference>
<dbReference type="InterPro" id="IPR004165">
    <property type="entry name" value="CoA_trans_fam_I"/>
</dbReference>
<dbReference type="Gene3D" id="3.40.1080.10">
    <property type="entry name" value="Glutaconate Coenzyme A-transferase"/>
    <property type="match status" value="1"/>
</dbReference>
<dbReference type="SMART" id="SM00882">
    <property type="entry name" value="CoA_trans"/>
    <property type="match status" value="1"/>
</dbReference>
<dbReference type="GO" id="GO:0016740">
    <property type="term" value="F:transferase activity"/>
    <property type="evidence" value="ECO:0007669"/>
    <property type="project" value="UniProtKB-KW"/>
</dbReference>
<dbReference type="Pfam" id="PF01144">
    <property type="entry name" value="CoA_trans"/>
    <property type="match status" value="1"/>
</dbReference>
<keyword evidence="2" id="KW-1185">Reference proteome</keyword>